<dbReference type="AlphaFoldDB" id="A0A239NIN6"/>
<reference evidence="1 2" key="1">
    <citation type="submission" date="2017-06" db="EMBL/GenBank/DDBJ databases">
        <authorList>
            <person name="Kim H.J."/>
            <person name="Triplett B.A."/>
        </authorList>
    </citation>
    <scope>NUCLEOTIDE SEQUENCE [LARGE SCALE GENOMIC DNA]</scope>
    <source>
        <strain evidence="1 2">CGMCC 4.2132</strain>
    </source>
</reference>
<organism evidence="1 2">
    <name type="scientific">Streptosporangium subroseum</name>
    <dbReference type="NCBI Taxonomy" id="106412"/>
    <lineage>
        <taxon>Bacteria</taxon>
        <taxon>Bacillati</taxon>
        <taxon>Actinomycetota</taxon>
        <taxon>Actinomycetes</taxon>
        <taxon>Streptosporangiales</taxon>
        <taxon>Streptosporangiaceae</taxon>
        <taxon>Streptosporangium</taxon>
    </lineage>
</organism>
<dbReference type="Proteomes" id="UP000198282">
    <property type="component" value="Unassembled WGS sequence"/>
</dbReference>
<proteinExistence type="predicted"/>
<dbReference type="EMBL" id="FZOD01000057">
    <property type="protein sequence ID" value="SNT53989.1"/>
    <property type="molecule type" value="Genomic_DNA"/>
</dbReference>
<gene>
    <name evidence="1" type="ORF">SAMN05216276_105753</name>
</gene>
<evidence type="ECO:0000313" key="1">
    <source>
        <dbReference type="EMBL" id="SNT53989.1"/>
    </source>
</evidence>
<sequence length="74" mass="7685">MAVAANLDKLLVKAYEETPLEQLPDAPVGALAGVSEADAEALAKAFGVKTVRDLGRNKYFRAAAAIVDLAEAGK</sequence>
<dbReference type="OrthoDB" id="332209at2"/>
<protein>
    <submittedName>
        <fullName evidence="1">Uncharacterized protein</fullName>
    </submittedName>
</protein>
<accession>A0A239NIN6</accession>
<evidence type="ECO:0000313" key="2">
    <source>
        <dbReference type="Proteomes" id="UP000198282"/>
    </source>
</evidence>
<dbReference type="RefSeq" id="WP_089212041.1">
    <property type="nucleotide sequence ID" value="NZ_FZOD01000057.1"/>
</dbReference>
<keyword evidence="2" id="KW-1185">Reference proteome</keyword>
<name>A0A239NIN6_9ACTN</name>